<feature type="compositionally biased region" description="Low complexity" evidence="7">
    <location>
        <begin position="668"/>
        <end position="677"/>
    </location>
</feature>
<dbReference type="InterPro" id="IPR006685">
    <property type="entry name" value="MscS_channel_2nd"/>
</dbReference>
<feature type="region of interest" description="Disordered" evidence="7">
    <location>
        <begin position="668"/>
        <end position="691"/>
    </location>
</feature>
<feature type="transmembrane region" description="Helical" evidence="8">
    <location>
        <begin position="397"/>
        <end position="415"/>
    </location>
</feature>
<feature type="transmembrane region" description="Helical" evidence="8">
    <location>
        <begin position="346"/>
        <end position="366"/>
    </location>
</feature>
<dbReference type="PANTHER" id="PTHR31618:SF1">
    <property type="entry name" value="EF-HAND DOMAIN-CONTAINING PROTEIN"/>
    <property type="match status" value="1"/>
</dbReference>
<feature type="compositionally biased region" description="Basic and acidic residues" evidence="7">
    <location>
        <begin position="25"/>
        <end position="34"/>
    </location>
</feature>
<evidence type="ECO:0000313" key="11">
    <source>
        <dbReference type="Proteomes" id="UP001485043"/>
    </source>
</evidence>
<dbReference type="InterPro" id="IPR018247">
    <property type="entry name" value="EF_Hand_1_Ca_BS"/>
</dbReference>
<organism evidence="10 11">
    <name type="scientific">Apatococcus fuscideae</name>
    <dbReference type="NCBI Taxonomy" id="2026836"/>
    <lineage>
        <taxon>Eukaryota</taxon>
        <taxon>Viridiplantae</taxon>
        <taxon>Chlorophyta</taxon>
        <taxon>core chlorophytes</taxon>
        <taxon>Trebouxiophyceae</taxon>
        <taxon>Chlorellales</taxon>
        <taxon>Chlorellaceae</taxon>
        <taxon>Apatococcus</taxon>
    </lineage>
</organism>
<protein>
    <recommendedName>
        <fullName evidence="9">EF-hand domain-containing protein</fullName>
    </recommendedName>
</protein>
<dbReference type="InterPro" id="IPR016688">
    <property type="entry name" value="MscS-like_plants/fungi"/>
</dbReference>
<dbReference type="GO" id="GO:0006820">
    <property type="term" value="P:monoatomic anion transport"/>
    <property type="evidence" value="ECO:0007669"/>
    <property type="project" value="TreeGrafter"/>
</dbReference>
<evidence type="ECO:0000256" key="7">
    <source>
        <dbReference type="SAM" id="MobiDB-lite"/>
    </source>
</evidence>
<dbReference type="PROSITE" id="PS50222">
    <property type="entry name" value="EF_HAND_2"/>
    <property type="match status" value="1"/>
</dbReference>
<evidence type="ECO:0000256" key="1">
    <source>
        <dbReference type="ARBA" id="ARBA00004141"/>
    </source>
</evidence>
<dbReference type="GO" id="GO:0005509">
    <property type="term" value="F:calcium ion binding"/>
    <property type="evidence" value="ECO:0007669"/>
    <property type="project" value="InterPro"/>
</dbReference>
<dbReference type="PANTHER" id="PTHR31618">
    <property type="entry name" value="MECHANOSENSITIVE ION CHANNEL PROTEIN 5"/>
    <property type="match status" value="1"/>
</dbReference>
<evidence type="ECO:0000256" key="3">
    <source>
        <dbReference type="ARBA" id="ARBA00022692"/>
    </source>
</evidence>
<dbReference type="Pfam" id="PF00924">
    <property type="entry name" value="MS_channel_2nd"/>
    <property type="match status" value="1"/>
</dbReference>
<feature type="region of interest" description="Disordered" evidence="7">
    <location>
        <begin position="1"/>
        <end position="192"/>
    </location>
</feature>
<accession>A0AAW1SFY0</accession>
<dbReference type="Gene3D" id="2.30.30.60">
    <property type="match status" value="1"/>
</dbReference>
<evidence type="ECO:0000259" key="9">
    <source>
        <dbReference type="PROSITE" id="PS50222"/>
    </source>
</evidence>
<dbReference type="EMBL" id="JALJOV010001631">
    <property type="protein sequence ID" value="KAK9845183.1"/>
    <property type="molecule type" value="Genomic_DNA"/>
</dbReference>
<evidence type="ECO:0000256" key="8">
    <source>
        <dbReference type="SAM" id="Phobius"/>
    </source>
</evidence>
<dbReference type="GO" id="GO:0005886">
    <property type="term" value="C:plasma membrane"/>
    <property type="evidence" value="ECO:0007669"/>
    <property type="project" value="TreeGrafter"/>
</dbReference>
<keyword evidence="11" id="KW-1185">Reference proteome</keyword>
<dbReference type="InterPro" id="IPR023408">
    <property type="entry name" value="MscS_beta-dom_sf"/>
</dbReference>
<evidence type="ECO:0000256" key="2">
    <source>
        <dbReference type="ARBA" id="ARBA00008017"/>
    </source>
</evidence>
<feature type="compositionally biased region" description="Acidic residues" evidence="7">
    <location>
        <begin position="1"/>
        <end position="24"/>
    </location>
</feature>
<feature type="transmembrane region" description="Helical" evidence="8">
    <location>
        <begin position="897"/>
        <end position="916"/>
    </location>
</feature>
<dbReference type="InterPro" id="IPR010920">
    <property type="entry name" value="LSM_dom_sf"/>
</dbReference>
<feature type="transmembrane region" description="Helical" evidence="8">
    <location>
        <begin position="315"/>
        <end position="334"/>
    </location>
</feature>
<keyword evidence="6 8" id="KW-0472">Membrane</keyword>
<comment type="subcellular location">
    <subcellularLocation>
        <location evidence="1">Membrane</location>
        <topology evidence="1">Multi-pass membrane protein</topology>
    </subcellularLocation>
</comment>
<feature type="compositionally biased region" description="Polar residues" evidence="7">
    <location>
        <begin position="73"/>
        <end position="83"/>
    </location>
</feature>
<gene>
    <name evidence="10" type="ORF">WJX84_001954</name>
</gene>
<feature type="region of interest" description="Disordered" evidence="7">
    <location>
        <begin position="1089"/>
        <end position="1117"/>
    </location>
</feature>
<feature type="compositionally biased region" description="Polar residues" evidence="7">
    <location>
        <begin position="50"/>
        <end position="65"/>
    </location>
</feature>
<feature type="domain" description="EF-hand" evidence="9">
    <location>
        <begin position="817"/>
        <end position="852"/>
    </location>
</feature>
<feature type="compositionally biased region" description="Basic and acidic residues" evidence="7">
    <location>
        <begin position="95"/>
        <end position="105"/>
    </location>
</feature>
<comment type="caution">
    <text evidence="10">The sequence shown here is derived from an EMBL/GenBank/DDBJ whole genome shotgun (WGS) entry which is preliminary data.</text>
</comment>
<dbReference type="PROSITE" id="PS00018">
    <property type="entry name" value="EF_HAND_1"/>
    <property type="match status" value="1"/>
</dbReference>
<keyword evidence="3 8" id="KW-0812">Transmembrane</keyword>
<evidence type="ECO:0000256" key="6">
    <source>
        <dbReference type="ARBA" id="ARBA00023136"/>
    </source>
</evidence>
<evidence type="ECO:0000313" key="10">
    <source>
        <dbReference type="EMBL" id="KAK9845183.1"/>
    </source>
</evidence>
<keyword evidence="4" id="KW-0106">Calcium</keyword>
<sequence length="1163" mass="128763">MKSDTEDDELEEVLISTIDEESDIEAPRASRKTEAQSLLRGRPEKPALSKSKSGISKHVTLSNAESFRDKVSQAVSRISGTGERSSKPSEPFRSTSKDESRRASEKGGASGTYQALTSIPNSFTQAIPPPRAKETKEMSFQEALLALPPLTKGSRTHAIAPETAAEWASHHRAVGSSAGDRSPTKLQAVRPSLKKIPSNLKITNGGDIHIMPTESIPEAEELDSADIPEFDQPTKLALLGRTPSKVVSRIPAKPGHTAGTSSPNRDATKERKKTADHDADANSNEDHMDAMSEAGMDDEEKPKARWKTWRFWKKALPILFSLLMFIAGMLLLVIGNHVKIISFELWRWFLFLAGITPICYVSSWFIHYTINMLERYFLATRKVLYFVVGMKTGVERLLRAGLIMALFAGLFRAPANKDKGLGSAYITIIRVGACIILFAGASVLKTLLAKIMSSHFHQEAHFKKMQDAVRKEYFLVALSQPRADKDELFVAPSDESKTSNRSATDMAMGGHKQSAIASKSPDVEGVRAFVHSTSLRERALNRQGGKKRFGKVNRHGYQALDGGDGGAKMAPAPLTSSQFEVEQSSKSISNHQALGRHKPPSRPLVAPSGHSISNAQALGRELYPLAVVKPSGCAVVTNLEELPTRTRHEEKVANLDAELFPGFIRSSSLKKQQQRKSANGRSQSVATSRGLSHISQLTGSLGSLASNLSEKEKKSRFIPAKKKTKELKEHEQLLLHKLPTRPSADMDFLDKLHKVEQHIRKNKLKLTFTDQLGRAAGTSDEVASKNEAKKLAFYLFWNVKPFFHRNFILQEDIEHFLPPDAAKLCFDSLDMDGDGKVSLHDMREAVLKIYQNRKHLALTLKDTRTIVGKLERLVGSIIHFVWIFIYLSIWNVNLTKIWYTFSSLLLSMTFIFGNSIKNTYESVIFLFVVHPFDVGDGVYIGTGQTDFYTIEEIALLNTTLTRYDGAKVVYPNPKMNADMVVNLNRSGNRNESIKILVDMATPLAVFDAIEKDMQEWVKTNADFSGALAVAASNTADPMKYTLVVWWEFSFNAADRGRYGNARSQILKAIFVALHKAELHYTLPRVAEASREERLGGPRGAGNRAWDNTPQQDTGLTGPTAQTMLAAQQAHEALQARDSQNLLQNPLAMQQLADANLTLLGATI</sequence>
<dbReference type="SUPFAM" id="SSF47473">
    <property type="entry name" value="EF-hand"/>
    <property type="match status" value="1"/>
</dbReference>
<dbReference type="AlphaFoldDB" id="A0AAW1SFY0"/>
<evidence type="ECO:0000256" key="5">
    <source>
        <dbReference type="ARBA" id="ARBA00022989"/>
    </source>
</evidence>
<dbReference type="SUPFAM" id="SSF50182">
    <property type="entry name" value="Sm-like ribonucleoproteins"/>
    <property type="match status" value="1"/>
</dbReference>
<feature type="compositionally biased region" description="Polar residues" evidence="7">
    <location>
        <begin position="1105"/>
        <end position="1117"/>
    </location>
</feature>
<dbReference type="GO" id="GO:0008381">
    <property type="term" value="F:mechanosensitive monoatomic ion channel activity"/>
    <property type="evidence" value="ECO:0007669"/>
    <property type="project" value="TreeGrafter"/>
</dbReference>
<name>A0AAW1SFY0_9CHLO</name>
<evidence type="ECO:0000256" key="4">
    <source>
        <dbReference type="ARBA" id="ARBA00022837"/>
    </source>
</evidence>
<feature type="region of interest" description="Disordered" evidence="7">
    <location>
        <begin position="241"/>
        <end position="286"/>
    </location>
</feature>
<feature type="compositionally biased region" description="Polar residues" evidence="7">
    <location>
        <begin position="111"/>
        <end position="125"/>
    </location>
</feature>
<proteinExistence type="inferred from homology"/>
<reference evidence="10 11" key="1">
    <citation type="journal article" date="2024" name="Nat. Commun.">
        <title>Phylogenomics reveals the evolutionary origins of lichenization in chlorophyte algae.</title>
        <authorList>
            <person name="Puginier C."/>
            <person name="Libourel C."/>
            <person name="Otte J."/>
            <person name="Skaloud P."/>
            <person name="Haon M."/>
            <person name="Grisel S."/>
            <person name="Petersen M."/>
            <person name="Berrin J.G."/>
            <person name="Delaux P.M."/>
            <person name="Dal Grande F."/>
            <person name="Keller J."/>
        </authorList>
    </citation>
    <scope>NUCLEOTIDE SEQUENCE [LARGE SCALE GENOMIC DNA]</scope>
    <source>
        <strain evidence="10 11">SAG 2523</strain>
    </source>
</reference>
<feature type="transmembrane region" description="Helical" evidence="8">
    <location>
        <begin position="873"/>
        <end position="891"/>
    </location>
</feature>
<dbReference type="Proteomes" id="UP001485043">
    <property type="component" value="Unassembled WGS sequence"/>
</dbReference>
<feature type="compositionally biased region" description="Polar residues" evidence="7">
    <location>
        <begin position="679"/>
        <end position="691"/>
    </location>
</feature>
<keyword evidence="5 8" id="KW-1133">Transmembrane helix</keyword>
<feature type="transmembrane region" description="Helical" evidence="8">
    <location>
        <begin position="421"/>
        <end position="444"/>
    </location>
</feature>
<comment type="similarity">
    <text evidence="2">Belongs to the MscS (TC 1.A.23) family.</text>
</comment>
<dbReference type="InterPro" id="IPR002048">
    <property type="entry name" value="EF_hand_dom"/>
</dbReference>
<feature type="compositionally biased region" description="Basic and acidic residues" evidence="7">
    <location>
        <begin position="266"/>
        <end position="286"/>
    </location>
</feature>
<dbReference type="InterPro" id="IPR011992">
    <property type="entry name" value="EF-hand-dom_pair"/>
</dbReference>